<dbReference type="Proteomes" id="UP000198788">
    <property type="component" value="Unassembled WGS sequence"/>
</dbReference>
<feature type="chain" id="PRO_5011711226" description="Secreted protein" evidence="1">
    <location>
        <begin position="23"/>
        <end position="111"/>
    </location>
</feature>
<reference evidence="3" key="1">
    <citation type="submission" date="2016-10" db="EMBL/GenBank/DDBJ databases">
        <authorList>
            <person name="Varghese N."/>
            <person name="Submissions S."/>
        </authorList>
    </citation>
    <scope>NUCLEOTIDE SEQUENCE [LARGE SCALE GENOMIC DNA]</scope>
    <source>
        <strain evidence="3">CGMCC 1.10683</strain>
    </source>
</reference>
<dbReference type="EMBL" id="FOZV01000001">
    <property type="protein sequence ID" value="SFS32528.1"/>
    <property type="molecule type" value="Genomic_DNA"/>
</dbReference>
<keyword evidence="3" id="KW-1185">Reference proteome</keyword>
<protein>
    <recommendedName>
        <fullName evidence="4">Secreted protein</fullName>
    </recommendedName>
</protein>
<dbReference type="RefSeq" id="WP_092306626.1">
    <property type="nucleotide sequence ID" value="NZ_FOZV01000001.1"/>
</dbReference>
<organism evidence="2 3">
    <name type="scientific">Brevundimonas viscosa</name>
    <dbReference type="NCBI Taxonomy" id="871741"/>
    <lineage>
        <taxon>Bacteria</taxon>
        <taxon>Pseudomonadati</taxon>
        <taxon>Pseudomonadota</taxon>
        <taxon>Alphaproteobacteria</taxon>
        <taxon>Caulobacterales</taxon>
        <taxon>Caulobacteraceae</taxon>
        <taxon>Brevundimonas</taxon>
    </lineage>
</organism>
<feature type="signal peptide" evidence="1">
    <location>
        <begin position="1"/>
        <end position="22"/>
    </location>
</feature>
<evidence type="ECO:0000313" key="2">
    <source>
        <dbReference type="EMBL" id="SFS32528.1"/>
    </source>
</evidence>
<name>A0A1I6NXH3_9CAUL</name>
<keyword evidence="1" id="KW-0732">Signal</keyword>
<dbReference type="AlphaFoldDB" id="A0A1I6NXH3"/>
<gene>
    <name evidence="2" type="ORF">SAMN05192570_0616</name>
</gene>
<sequence length="111" mass="12110">MKLSRAFVGGVAALFVASAAAAAGAEQAPRQAPERASGARGVVVCAQDAASRRAFVRRYGERPVFITAREARQVRRDAPAWQAPRCMTEQEHVRYERAATVARARDPREES</sequence>
<evidence type="ECO:0000313" key="3">
    <source>
        <dbReference type="Proteomes" id="UP000198788"/>
    </source>
</evidence>
<proteinExistence type="predicted"/>
<evidence type="ECO:0000256" key="1">
    <source>
        <dbReference type="SAM" id="SignalP"/>
    </source>
</evidence>
<evidence type="ECO:0008006" key="4">
    <source>
        <dbReference type="Google" id="ProtNLM"/>
    </source>
</evidence>
<dbReference type="OrthoDB" id="7207065at2"/>
<accession>A0A1I6NXH3</accession>